<dbReference type="EMBL" id="JBHUDX010000042">
    <property type="protein sequence ID" value="MFD1659588.1"/>
    <property type="molecule type" value="Genomic_DNA"/>
</dbReference>
<evidence type="ECO:0000313" key="2">
    <source>
        <dbReference type="Proteomes" id="UP001597261"/>
    </source>
</evidence>
<gene>
    <name evidence="1" type="ORF">ACFSL4_15620</name>
</gene>
<dbReference type="RefSeq" id="WP_381082872.1">
    <property type="nucleotide sequence ID" value="NZ_JBHUDX010000042.1"/>
</dbReference>
<accession>A0ABW4ISQ6</accession>
<keyword evidence="2" id="KW-1185">Reference proteome</keyword>
<protein>
    <submittedName>
        <fullName evidence="1">Uncharacterized protein</fullName>
    </submittedName>
</protein>
<evidence type="ECO:0000313" key="1">
    <source>
        <dbReference type="EMBL" id="MFD1659588.1"/>
    </source>
</evidence>
<comment type="caution">
    <text evidence="1">The sequence shown here is derived from an EMBL/GenBank/DDBJ whole genome shotgun (WGS) entry which is preliminary data.</text>
</comment>
<organism evidence="1 2">
    <name type="scientific">Streptomyces caeni</name>
    <dbReference type="NCBI Taxonomy" id="2307231"/>
    <lineage>
        <taxon>Bacteria</taxon>
        <taxon>Bacillati</taxon>
        <taxon>Actinomycetota</taxon>
        <taxon>Actinomycetes</taxon>
        <taxon>Kitasatosporales</taxon>
        <taxon>Streptomycetaceae</taxon>
        <taxon>Streptomyces</taxon>
    </lineage>
</organism>
<name>A0ABW4ISQ6_9ACTN</name>
<reference evidence="2" key="1">
    <citation type="journal article" date="2019" name="Int. J. Syst. Evol. Microbiol.">
        <title>The Global Catalogue of Microorganisms (GCM) 10K type strain sequencing project: providing services to taxonomists for standard genome sequencing and annotation.</title>
        <authorList>
            <consortium name="The Broad Institute Genomics Platform"/>
            <consortium name="The Broad Institute Genome Sequencing Center for Infectious Disease"/>
            <person name="Wu L."/>
            <person name="Ma J."/>
        </authorList>
    </citation>
    <scope>NUCLEOTIDE SEQUENCE [LARGE SCALE GENOMIC DNA]</scope>
    <source>
        <strain evidence="2">CGMCC 1.12470</strain>
    </source>
</reference>
<sequence>MRPYSAEVRTMPAGRWWDAVRVPLALGARTLQHLGDETGAVIKDGFGGILYWLVLPDSADGWRLPGVQVLGSGCHVAVPPLHRTTGPGLYWRVPPSRERECTTAHRLHSALTSP</sequence>
<dbReference type="Proteomes" id="UP001597261">
    <property type="component" value="Unassembled WGS sequence"/>
</dbReference>
<proteinExistence type="predicted"/>